<dbReference type="InterPro" id="IPR040397">
    <property type="entry name" value="SWAP"/>
</dbReference>
<dbReference type="GO" id="GO:0008380">
    <property type="term" value="P:RNA splicing"/>
    <property type="evidence" value="ECO:0007669"/>
    <property type="project" value="UniProtKB-KW"/>
</dbReference>
<feature type="compositionally biased region" description="Polar residues" evidence="3">
    <location>
        <begin position="962"/>
        <end position="974"/>
    </location>
</feature>
<feature type="compositionally biased region" description="Basic and acidic residues" evidence="3">
    <location>
        <begin position="567"/>
        <end position="577"/>
    </location>
</feature>
<name>A0AAV2TFZ9_CALDB</name>
<feature type="region of interest" description="Disordered" evidence="3">
    <location>
        <begin position="306"/>
        <end position="334"/>
    </location>
</feature>
<feature type="compositionally biased region" description="Polar residues" evidence="3">
    <location>
        <begin position="489"/>
        <end position="499"/>
    </location>
</feature>
<dbReference type="Pfam" id="PF09750">
    <property type="entry name" value="DRY_EERY"/>
    <property type="match status" value="1"/>
</dbReference>
<feature type="compositionally biased region" description="Basic and acidic residues" evidence="3">
    <location>
        <begin position="649"/>
        <end position="660"/>
    </location>
</feature>
<evidence type="ECO:0000256" key="3">
    <source>
        <dbReference type="SAM" id="MobiDB-lite"/>
    </source>
</evidence>
<feature type="compositionally biased region" description="Basic residues" evidence="3">
    <location>
        <begin position="864"/>
        <end position="880"/>
    </location>
</feature>
<feature type="compositionally biased region" description="Low complexity" evidence="3">
    <location>
        <begin position="307"/>
        <end position="316"/>
    </location>
</feature>
<feature type="compositionally biased region" description="Polar residues" evidence="3">
    <location>
        <begin position="676"/>
        <end position="711"/>
    </location>
</feature>
<keyword evidence="2" id="KW-0508">mRNA splicing</keyword>
<keyword evidence="1" id="KW-0507">mRNA processing</keyword>
<feature type="compositionally biased region" description="Polar residues" evidence="3">
    <location>
        <begin position="989"/>
        <end position="1000"/>
    </location>
</feature>
<gene>
    <name evidence="5" type="ORF">CDAUBV1_LOCUS10422</name>
</gene>
<feature type="region of interest" description="Disordered" evidence="3">
    <location>
        <begin position="379"/>
        <end position="727"/>
    </location>
</feature>
<evidence type="ECO:0000259" key="4">
    <source>
        <dbReference type="SMART" id="SM01141"/>
    </source>
</evidence>
<comment type="caution">
    <text evidence="5">The sequence shown here is derived from an EMBL/GenBank/DDBJ whole genome shotgun (WGS) entry which is preliminary data.</text>
</comment>
<reference evidence="5" key="1">
    <citation type="submission" date="2024-06" db="EMBL/GenBank/DDBJ databases">
        <authorList>
            <person name="Liu X."/>
            <person name="Lenzi L."/>
            <person name="Haldenby T S."/>
            <person name="Uol C."/>
        </authorList>
    </citation>
    <scope>NUCLEOTIDE SEQUENCE</scope>
</reference>
<proteinExistence type="predicted"/>
<evidence type="ECO:0000256" key="1">
    <source>
        <dbReference type="ARBA" id="ARBA00022664"/>
    </source>
</evidence>
<dbReference type="GO" id="GO:0006397">
    <property type="term" value="P:mRNA processing"/>
    <property type="evidence" value="ECO:0007669"/>
    <property type="project" value="UniProtKB-KW"/>
</dbReference>
<dbReference type="EMBL" id="CAXLJL010000312">
    <property type="protein sequence ID" value="CAL5136362.1"/>
    <property type="molecule type" value="Genomic_DNA"/>
</dbReference>
<dbReference type="AlphaFoldDB" id="A0AAV2TFZ9"/>
<dbReference type="SMART" id="SM01141">
    <property type="entry name" value="DRY_EERY"/>
    <property type="match status" value="1"/>
</dbReference>
<dbReference type="InterPro" id="IPR019147">
    <property type="entry name" value="SWAP_N_domain"/>
</dbReference>
<dbReference type="PANTHER" id="PTHR13161:SF4">
    <property type="entry name" value="CLK4-ASSOCIATING SERINE_ARGININE RICH PROTEIN"/>
    <property type="match status" value="1"/>
</dbReference>
<feature type="compositionally biased region" description="Basic and acidic residues" evidence="3">
    <location>
        <begin position="784"/>
        <end position="797"/>
    </location>
</feature>
<feature type="compositionally biased region" description="Polar residues" evidence="3">
    <location>
        <begin position="844"/>
        <end position="853"/>
    </location>
</feature>
<evidence type="ECO:0000256" key="2">
    <source>
        <dbReference type="ARBA" id="ARBA00023187"/>
    </source>
</evidence>
<evidence type="ECO:0000313" key="6">
    <source>
        <dbReference type="Proteomes" id="UP001497525"/>
    </source>
</evidence>
<dbReference type="PANTHER" id="PTHR13161">
    <property type="entry name" value="SPLICING FACTOR SUPPRESSOR OF WHITE APRICOT"/>
    <property type="match status" value="1"/>
</dbReference>
<accession>A0AAV2TFZ9</accession>
<feature type="compositionally biased region" description="Basic and acidic residues" evidence="3">
    <location>
        <begin position="629"/>
        <end position="638"/>
    </location>
</feature>
<feature type="domain" description="Suppressor of white apricot N-terminal" evidence="4">
    <location>
        <begin position="39"/>
        <end position="172"/>
    </location>
</feature>
<organism evidence="5 6">
    <name type="scientific">Calicophoron daubneyi</name>
    <name type="common">Rumen fluke</name>
    <name type="synonym">Paramphistomum daubneyi</name>
    <dbReference type="NCBI Taxonomy" id="300641"/>
    <lineage>
        <taxon>Eukaryota</taxon>
        <taxon>Metazoa</taxon>
        <taxon>Spiralia</taxon>
        <taxon>Lophotrochozoa</taxon>
        <taxon>Platyhelminthes</taxon>
        <taxon>Trematoda</taxon>
        <taxon>Digenea</taxon>
        <taxon>Plagiorchiida</taxon>
        <taxon>Pronocephalata</taxon>
        <taxon>Paramphistomoidea</taxon>
        <taxon>Paramphistomidae</taxon>
        <taxon>Calicophoron</taxon>
    </lineage>
</organism>
<feature type="compositionally biased region" description="Basic residues" evidence="3">
    <location>
        <begin position="412"/>
        <end position="427"/>
    </location>
</feature>
<feature type="region of interest" description="Disordered" evidence="3">
    <location>
        <begin position="783"/>
        <end position="1019"/>
    </location>
</feature>
<dbReference type="Proteomes" id="UP001497525">
    <property type="component" value="Unassembled WGS sequence"/>
</dbReference>
<feature type="compositionally biased region" description="Low complexity" evidence="3">
    <location>
        <begin position="808"/>
        <end position="820"/>
    </location>
</feature>
<sequence>MWQEARKQEKHIKTLMVDYKRRAERRRDYYERIKQDPIKFLRVYGRPAKLNLDSEVAKAAENPTNMMPWVADPTVSIDRFDARANLEHYDSQISDEPRLTPVEKIEERLCMYERYRCLIHNDYASVTEAMALKQIELDEKYGDLEKKRREDEANKKPQEPKAAIGFVYEDSSQELTPTPTNTMISAALGEDSESEGEADSDMDIDVELDLSTIGMEGRRQLAKSAASFGLHPSDFVRLLDADQQLETELRLAKALEEEKLQLAGRKSRRARRLLKERRAQEKFPKLLTTKVGLLNGQPISRRTVYLSASSSDSGDFPSEDEVEGGLSPVRDPTSKAMAIRAQRARAKPILTNARGPSVMIGGMTSISLCRRHRKLDVECEDKSRGNDRSSSSNSSASRDHHRRDSSGSSNRSSRRSRYGRKWHRTKRSRVEYITTFGGNEEEEKPDRPGRNSTSGGKLPWQSDKPPGTAASAVAASVVSKIFGAHERPSPSSQRNTVDSRPSHGCSSFRRSGMSRNRSSSSERSSGYRRRSRSRSDRDYRGGTKLTRSRFSHSRSSSRDSGSSYGRHRSDSRAKDPSYRSSGSRRRSSSGKLSRSPSPDRLRSISNHSPHSADQDDSSRITYYRPGEPLNRENSRTRDASPTPVRKRYYRPELESDKEVDLSDEDDEVDTRKRGPNASTNRSGGRQNWRSNTADSRGNSVGKMTSQSLTGESNYSSTSKSASSGPLAVCGVRLTPQELLKRRVQLQLTKAFNADKKAELEKQIQLEHERQVREEGLRRQARLLRRQEERRVRAERRAAAAASGNTVDSSSDSSSSKSMSSGDKTETRSRTSRSSFARSSPTVPARQTTPSYKSSKLRSPSPHGFRSRRRSSSRGSSHKISGRLPSPPSASDSQEFGKGRGFPSAFDGSHNSPFMKRHETELPRNSRQQEFNVGRFRGSGRPYSGYRDNRSNRPPGSDAFSHRGQSWQGNGNSRACPNAERRRPGASPPRESQWNSSSRAYQSRGRYETCFRGSQYPRRP</sequence>
<feature type="compositionally biased region" description="Low complexity" evidence="3">
    <location>
        <begin position="469"/>
        <end position="479"/>
    </location>
</feature>
<protein>
    <recommendedName>
        <fullName evidence="4">Suppressor of white apricot N-terminal domain-containing protein</fullName>
    </recommendedName>
</protein>
<feature type="compositionally biased region" description="Low complexity" evidence="3">
    <location>
        <begin position="831"/>
        <end position="841"/>
    </location>
</feature>
<evidence type="ECO:0000313" key="5">
    <source>
        <dbReference type="EMBL" id="CAL5136362.1"/>
    </source>
</evidence>
<feature type="compositionally biased region" description="Low complexity" evidence="3">
    <location>
        <begin position="506"/>
        <end position="524"/>
    </location>
</feature>
<feature type="compositionally biased region" description="Low complexity" evidence="3">
    <location>
        <begin position="712"/>
        <end position="723"/>
    </location>
</feature>